<dbReference type="HOGENOM" id="CLU_109263_0_1_6"/>
<sequence>MSAVLPPALASALADALLVAHAGVVAFVVLGEAAFLLGGRRGWRWVRGLRLRLAHLALTGFIAAQTWLGELCPLTLWEQALRARAGEATYRGSFIGHWLDRLLYIDAPWWAFVVAYTAFLALVALTWRLVPPQLAPRGWR</sequence>
<dbReference type="AlphaFoldDB" id="A0A0S6Z089"/>
<proteinExistence type="predicted"/>
<name>A0A0S6Z089_9GAMM</name>
<keyword evidence="1" id="KW-0472">Membrane</keyword>
<reference evidence="2" key="1">
    <citation type="submission" date="2015-03" db="EMBL/GenBank/DDBJ databases">
        <title>Draft genome sequence of Mizugakiibacter sediminis skMP5.</title>
        <authorList>
            <person name="Watanabe T."/>
            <person name="Kojima H."/>
            <person name="Fukui M."/>
        </authorList>
    </citation>
    <scope>NUCLEOTIDE SEQUENCE</scope>
    <source>
        <strain evidence="2">SkMP5</strain>
    </source>
</reference>
<accession>A0A0S6Z089</accession>
<dbReference type="Pfam" id="PF10861">
    <property type="entry name" value="DUF2784"/>
    <property type="match status" value="1"/>
</dbReference>
<keyword evidence="1" id="KW-1133">Transmembrane helix</keyword>
<gene>
    <name evidence="2" type="ORF">MBSD_1316</name>
</gene>
<feature type="transmembrane region" description="Helical" evidence="1">
    <location>
        <begin position="12"/>
        <end position="37"/>
    </location>
</feature>
<dbReference type="InterPro" id="IPR021218">
    <property type="entry name" value="DUF2784"/>
</dbReference>
<evidence type="ECO:0000313" key="2">
    <source>
        <dbReference type="EMBL" id="GAN44781.1"/>
    </source>
</evidence>
<protein>
    <recommendedName>
        <fullName evidence="3">DUF2784 domain-containing protein</fullName>
    </recommendedName>
</protein>
<evidence type="ECO:0008006" key="3">
    <source>
        <dbReference type="Google" id="ProtNLM"/>
    </source>
</evidence>
<keyword evidence="1" id="KW-0812">Transmembrane</keyword>
<feature type="transmembrane region" description="Helical" evidence="1">
    <location>
        <begin position="109"/>
        <end position="130"/>
    </location>
</feature>
<feature type="transmembrane region" description="Helical" evidence="1">
    <location>
        <begin position="49"/>
        <end position="68"/>
    </location>
</feature>
<organism evidence="2">
    <name type="scientific">Mizugakiibacter sediminis</name>
    <dbReference type="NCBI Taxonomy" id="1475481"/>
    <lineage>
        <taxon>Bacteria</taxon>
        <taxon>Pseudomonadati</taxon>
        <taxon>Pseudomonadota</taxon>
        <taxon>Gammaproteobacteria</taxon>
        <taxon>Lysobacterales</taxon>
        <taxon>Rhodanobacteraceae</taxon>
        <taxon>Mizugakiibacter</taxon>
    </lineage>
</organism>
<evidence type="ECO:0000256" key="1">
    <source>
        <dbReference type="SAM" id="Phobius"/>
    </source>
</evidence>
<dbReference type="EMBL" id="DF952378">
    <property type="protein sequence ID" value="GAN44781.1"/>
    <property type="molecule type" value="Genomic_DNA"/>
</dbReference>